<accession>A0A239YU24</accession>
<evidence type="ECO:0000313" key="1">
    <source>
        <dbReference type="EMBL" id="SNV62267.1"/>
    </source>
</evidence>
<sequence length="67" mass="7627">MTESIEQMVDDIKTKLRLVNTSVLNKDAIPEEKKEDLKDIHTMVMSRKNISASEMTAITHALGELRK</sequence>
<proteinExistence type="predicted"/>
<gene>
    <name evidence="1" type="primary">yfkK</name>
    <name evidence="1" type="ORF">SAMEA4384403_00816</name>
</gene>
<dbReference type="OrthoDB" id="2404926at2"/>
<organism evidence="1 2">
    <name type="scientific">Mammaliicoccus stepanovicii</name>
    <dbReference type="NCBI Taxonomy" id="643214"/>
    <lineage>
        <taxon>Bacteria</taxon>
        <taxon>Bacillati</taxon>
        <taxon>Bacillota</taxon>
        <taxon>Bacilli</taxon>
        <taxon>Bacillales</taxon>
        <taxon>Staphylococcaceae</taxon>
        <taxon>Mammaliicoccus</taxon>
    </lineage>
</organism>
<evidence type="ECO:0000313" key="2">
    <source>
        <dbReference type="Proteomes" id="UP000242084"/>
    </source>
</evidence>
<dbReference type="Proteomes" id="UP000242084">
    <property type="component" value="Chromosome 1"/>
</dbReference>
<dbReference type="InterPro" id="IPR009507">
    <property type="entry name" value="UPF0435"/>
</dbReference>
<protein>
    <submittedName>
        <fullName evidence="1">Uncharacterized protein conserved in bacteria</fullName>
    </submittedName>
</protein>
<dbReference type="Pfam" id="PF06569">
    <property type="entry name" value="DUF1128"/>
    <property type="match status" value="1"/>
</dbReference>
<reference evidence="1 2" key="1">
    <citation type="submission" date="2017-06" db="EMBL/GenBank/DDBJ databases">
        <authorList>
            <consortium name="Pathogen Informatics"/>
        </authorList>
    </citation>
    <scope>NUCLEOTIDE SEQUENCE [LARGE SCALE GENOMIC DNA]</scope>
    <source>
        <strain evidence="1 2">NCTC13839</strain>
    </source>
</reference>
<dbReference type="AlphaFoldDB" id="A0A239YU24"/>
<dbReference type="KEGG" id="sste:SAMEA4384403_0816"/>
<keyword evidence="2" id="KW-1185">Reference proteome</keyword>
<dbReference type="EMBL" id="LT906462">
    <property type="protein sequence ID" value="SNV62267.1"/>
    <property type="molecule type" value="Genomic_DNA"/>
</dbReference>
<dbReference type="RefSeq" id="WP_095087102.1">
    <property type="nucleotide sequence ID" value="NZ_BMDM01000006.1"/>
</dbReference>
<name>A0A239YU24_9STAP</name>